<reference evidence="3 4" key="1">
    <citation type="submission" date="2021-02" db="EMBL/GenBank/DDBJ databases">
        <title>The genome of Marinomonas foliarum JZW.</title>
        <authorList>
            <person name="Sun M."/>
        </authorList>
    </citation>
    <scope>NUCLEOTIDE SEQUENCE [LARGE SCALE GENOMIC DNA]</scope>
    <source>
        <strain evidence="3 4">JZW</strain>
    </source>
</reference>
<keyword evidence="2" id="KW-1133">Transmembrane helix</keyword>
<dbReference type="Proteomes" id="UP000644167">
    <property type="component" value="Chromosome"/>
</dbReference>
<evidence type="ECO:0000313" key="3">
    <source>
        <dbReference type="EMBL" id="QRV24051.1"/>
    </source>
</evidence>
<feature type="coiled-coil region" evidence="1">
    <location>
        <begin position="140"/>
        <end position="219"/>
    </location>
</feature>
<sequence>MAKWLIWTLLEISTLLVLVSIFFLWMTHRLSKNAKAIESSTLENSVDDMLSLSEGADNPDVYKGLARYLDKQISFAANALELNQMSEHEKNRLKIWGTILKAERAILLNQVSEQPTPILQRFLSSLFSALFSPKLKLHNIDELKKSIKEMEEEFIQIAEVLMSKELLSENQYLLNEDLRNGIERSKQALKRLAAKKIEKARLESKINELRLKIERLKKEQGVNKEVDSAFHMQAPAVRNQDRERRTTLMRQISSLNHLSERQETVIDQLKNEMSKAQHNHTSHSVIEAQQAAIAKLERISKESQLLVLQLESELETSNLSIASLRQYISDRDAKLIELEKQLSENNSTAIGSLQALHTNKKETLISLRDGLSSATENFPVETLAEQDKDTKELERLLHESETCVTLLAHELQTIENANQKLKSELEHINPNKEASNNLSSELLVQRERNRKLVSITTELKEKVLAMRLGKSHQELRGVFNKKSLESDRLQLAFADLEKKYLGTLKY</sequence>
<name>A0ABX7IPW7_9GAMM</name>
<organism evidence="3 4">
    <name type="scientific">Marinomonas foliarum</name>
    <dbReference type="NCBI Taxonomy" id="491950"/>
    <lineage>
        <taxon>Bacteria</taxon>
        <taxon>Pseudomonadati</taxon>
        <taxon>Pseudomonadota</taxon>
        <taxon>Gammaproteobacteria</taxon>
        <taxon>Oceanospirillales</taxon>
        <taxon>Oceanospirillaceae</taxon>
        <taxon>Marinomonas</taxon>
    </lineage>
</organism>
<keyword evidence="1" id="KW-0175">Coiled coil</keyword>
<evidence type="ECO:0008006" key="5">
    <source>
        <dbReference type="Google" id="ProtNLM"/>
    </source>
</evidence>
<evidence type="ECO:0000313" key="4">
    <source>
        <dbReference type="Proteomes" id="UP000644167"/>
    </source>
</evidence>
<keyword evidence="4" id="KW-1185">Reference proteome</keyword>
<dbReference type="EMBL" id="CP070273">
    <property type="protein sequence ID" value="QRV24051.1"/>
    <property type="molecule type" value="Genomic_DNA"/>
</dbReference>
<accession>A0ABX7IPW7</accession>
<dbReference type="RefSeq" id="WP_205114715.1">
    <property type="nucleotide sequence ID" value="NZ_CP070273.1"/>
</dbReference>
<evidence type="ECO:0000256" key="1">
    <source>
        <dbReference type="SAM" id="Coils"/>
    </source>
</evidence>
<keyword evidence="2" id="KW-0812">Transmembrane</keyword>
<evidence type="ECO:0000256" key="2">
    <source>
        <dbReference type="SAM" id="Phobius"/>
    </source>
</evidence>
<keyword evidence="2" id="KW-0472">Membrane</keyword>
<protein>
    <recommendedName>
        <fullName evidence="5">Chromosome partition protein Smc</fullName>
    </recommendedName>
</protein>
<proteinExistence type="predicted"/>
<feature type="transmembrane region" description="Helical" evidence="2">
    <location>
        <begin position="6"/>
        <end position="25"/>
    </location>
</feature>
<feature type="coiled-coil region" evidence="1">
    <location>
        <begin position="252"/>
        <end position="279"/>
    </location>
</feature>
<gene>
    <name evidence="3" type="ORF">JSY38_00440</name>
</gene>